<dbReference type="SMART" id="SM00174">
    <property type="entry name" value="RHO"/>
    <property type="match status" value="1"/>
</dbReference>
<dbReference type="InterPro" id="IPR027417">
    <property type="entry name" value="P-loop_NTPase"/>
</dbReference>
<keyword evidence="5" id="KW-1185">Reference proteome</keyword>
<dbReference type="Pfam" id="PF00071">
    <property type="entry name" value="Ras"/>
    <property type="match status" value="1"/>
</dbReference>
<dbReference type="GO" id="GO:0007165">
    <property type="term" value="P:signal transduction"/>
    <property type="evidence" value="ECO:0007669"/>
    <property type="project" value="InterPro"/>
</dbReference>
<evidence type="ECO:0000256" key="3">
    <source>
        <dbReference type="SAM" id="MobiDB-lite"/>
    </source>
</evidence>
<evidence type="ECO:0000313" key="5">
    <source>
        <dbReference type="Proteomes" id="UP000094801"/>
    </source>
</evidence>
<dbReference type="SMART" id="SM00173">
    <property type="entry name" value="RAS"/>
    <property type="match status" value="1"/>
</dbReference>
<reference evidence="5" key="1">
    <citation type="submission" date="2016-04" db="EMBL/GenBank/DDBJ databases">
        <title>Comparative genomics of biotechnologically important yeasts.</title>
        <authorList>
            <consortium name="DOE Joint Genome Institute"/>
            <person name="Riley R."/>
            <person name="Haridas S."/>
            <person name="Wolfe K.H."/>
            <person name="Lopes M.R."/>
            <person name="Hittinger C.T."/>
            <person name="Goker M."/>
            <person name="Salamov A."/>
            <person name="Wisecaver J."/>
            <person name="Long T.M."/>
            <person name="Aerts A.L."/>
            <person name="Barry K."/>
            <person name="Choi C."/>
            <person name="Clum A."/>
            <person name="Coughlan A.Y."/>
            <person name="Deshpande S."/>
            <person name="Douglass A.P."/>
            <person name="Hanson S.J."/>
            <person name="Klenk H.-P."/>
            <person name="Labutti K."/>
            <person name="Lapidus A."/>
            <person name="Lindquist E."/>
            <person name="Lipzen A."/>
            <person name="Meier-Kolthoff J.P."/>
            <person name="Ohm R.A."/>
            <person name="Otillar R.P."/>
            <person name="Pangilinan J."/>
            <person name="Peng Y."/>
            <person name="Rokas A."/>
            <person name="Rosa C.A."/>
            <person name="Scheuner C."/>
            <person name="Sibirny A.A."/>
            <person name="Slot J.C."/>
            <person name="Stielow J.B."/>
            <person name="Sun H."/>
            <person name="Kurtzman C.P."/>
            <person name="Blackwell M."/>
            <person name="Grigoriev I.V."/>
            <person name="Jeffries T.W."/>
        </authorList>
    </citation>
    <scope>NUCLEOTIDE SEQUENCE [LARGE SCALE GENOMIC DNA]</scope>
    <source>
        <strain evidence="5">NRRL YB-2248</strain>
    </source>
</reference>
<dbReference type="STRING" id="983967.A0A1E4SU53"/>
<feature type="region of interest" description="Disordered" evidence="3">
    <location>
        <begin position="180"/>
        <end position="243"/>
    </location>
</feature>
<evidence type="ECO:0000313" key="4">
    <source>
        <dbReference type="EMBL" id="ODV83046.1"/>
    </source>
</evidence>
<dbReference type="InterPro" id="IPR005225">
    <property type="entry name" value="Small_GTP-bd"/>
</dbReference>
<dbReference type="PRINTS" id="PR00449">
    <property type="entry name" value="RASTRNSFRMNG"/>
</dbReference>
<organism evidence="4 5">
    <name type="scientific">[Candida] arabinofermentans NRRL YB-2248</name>
    <dbReference type="NCBI Taxonomy" id="983967"/>
    <lineage>
        <taxon>Eukaryota</taxon>
        <taxon>Fungi</taxon>
        <taxon>Dikarya</taxon>
        <taxon>Ascomycota</taxon>
        <taxon>Saccharomycotina</taxon>
        <taxon>Pichiomycetes</taxon>
        <taxon>Pichiales</taxon>
        <taxon>Pichiaceae</taxon>
        <taxon>Ogataea</taxon>
        <taxon>Ogataea/Candida clade</taxon>
    </lineage>
</organism>
<dbReference type="PROSITE" id="PS51421">
    <property type="entry name" value="RAS"/>
    <property type="match status" value="1"/>
</dbReference>
<evidence type="ECO:0000256" key="2">
    <source>
        <dbReference type="ARBA" id="ARBA00023134"/>
    </source>
</evidence>
<keyword evidence="1" id="KW-0547">Nucleotide-binding</keyword>
<dbReference type="AlphaFoldDB" id="A0A1E4SU53"/>
<sequence length="261" mass="29897">MFSKRQLNVCTLGDTGSGKSSLILQYIESFFPETFDPTVEDYYNKSIEIDDKSYTLNILDTADTDYIDENRRSNQLEQADVILLVYSITTLESFQSLILLHEKIKNSLCDFNSKPIILIGSKNDLENQRQVSYQSGLKLSQELNLSRFLECSAKTTYNINEIFTEAASLALKYQIEKEQKTSQDDKIEENEQEENEQDKSHEQVVDNQIQKTKEAPTDDTISKKQTNTISKSREIGTAQHTANNNKNINEHHEKNGCCIIM</sequence>
<proteinExistence type="predicted"/>
<name>A0A1E4SU53_9ASCO</name>
<dbReference type="GO" id="GO:0003924">
    <property type="term" value="F:GTPase activity"/>
    <property type="evidence" value="ECO:0007669"/>
    <property type="project" value="InterPro"/>
</dbReference>
<evidence type="ECO:0000256" key="1">
    <source>
        <dbReference type="ARBA" id="ARBA00022741"/>
    </source>
</evidence>
<keyword evidence="2" id="KW-0342">GTP-binding</keyword>
<gene>
    <name evidence="4" type="ORF">CANARDRAFT_226710</name>
</gene>
<dbReference type="Proteomes" id="UP000094801">
    <property type="component" value="Unassembled WGS sequence"/>
</dbReference>
<dbReference type="GO" id="GO:0016020">
    <property type="term" value="C:membrane"/>
    <property type="evidence" value="ECO:0007669"/>
    <property type="project" value="InterPro"/>
</dbReference>
<dbReference type="SMART" id="SM00175">
    <property type="entry name" value="RAB"/>
    <property type="match status" value="1"/>
</dbReference>
<dbReference type="PROSITE" id="PS51419">
    <property type="entry name" value="RAB"/>
    <property type="match status" value="1"/>
</dbReference>
<feature type="compositionally biased region" description="Acidic residues" evidence="3">
    <location>
        <begin position="186"/>
        <end position="196"/>
    </location>
</feature>
<dbReference type="GO" id="GO:0005525">
    <property type="term" value="F:GTP binding"/>
    <property type="evidence" value="ECO:0007669"/>
    <property type="project" value="UniProtKB-KW"/>
</dbReference>
<dbReference type="InterPro" id="IPR001806">
    <property type="entry name" value="Small_GTPase"/>
</dbReference>
<dbReference type="SUPFAM" id="SSF52540">
    <property type="entry name" value="P-loop containing nucleoside triphosphate hydrolases"/>
    <property type="match status" value="1"/>
</dbReference>
<dbReference type="NCBIfam" id="TIGR00231">
    <property type="entry name" value="small_GTP"/>
    <property type="match status" value="1"/>
</dbReference>
<dbReference type="EMBL" id="KV453869">
    <property type="protein sequence ID" value="ODV83046.1"/>
    <property type="molecule type" value="Genomic_DNA"/>
</dbReference>
<protein>
    <submittedName>
        <fullName evidence="4">Uncharacterized protein</fullName>
    </submittedName>
</protein>
<feature type="compositionally biased region" description="Basic and acidic residues" evidence="3">
    <location>
        <begin position="211"/>
        <end position="222"/>
    </location>
</feature>
<dbReference type="PANTHER" id="PTHR24070">
    <property type="entry name" value="RAS, DI-RAS, AND RHEB FAMILY MEMBERS OF SMALL GTPASE SUPERFAMILY"/>
    <property type="match status" value="1"/>
</dbReference>
<dbReference type="OrthoDB" id="265044at2759"/>
<dbReference type="Gene3D" id="3.40.50.300">
    <property type="entry name" value="P-loop containing nucleotide triphosphate hydrolases"/>
    <property type="match status" value="1"/>
</dbReference>
<accession>A0A1E4SU53</accession>
<dbReference type="PROSITE" id="PS51420">
    <property type="entry name" value="RHO"/>
    <property type="match status" value="1"/>
</dbReference>
<dbReference type="InterPro" id="IPR020849">
    <property type="entry name" value="Small_GTPase_Ras-type"/>
</dbReference>